<proteinExistence type="predicted"/>
<gene>
    <name evidence="1" type="ORF">vBPaerPsCh_140</name>
</gene>
<evidence type="ECO:0000313" key="2">
    <source>
        <dbReference type="Proteomes" id="UP001219087"/>
    </source>
</evidence>
<dbReference type="EMBL" id="OM870969">
    <property type="protein sequence ID" value="UOL47971.1"/>
    <property type="molecule type" value="Genomic_DNA"/>
</dbReference>
<evidence type="ECO:0000313" key="1">
    <source>
        <dbReference type="EMBL" id="UOL47971.1"/>
    </source>
</evidence>
<sequence length="42" mass="4772">MWKDFTRQGGSPLALVLHSLAVAKKERPRPPIILGLREVRYA</sequence>
<keyword evidence="2" id="KW-1185">Reference proteome</keyword>
<protein>
    <submittedName>
        <fullName evidence="1">Uncharacterized protein</fullName>
    </submittedName>
</protein>
<reference evidence="1 2" key="1">
    <citation type="submission" date="2022-02" db="EMBL/GenBank/DDBJ databases">
        <authorList>
            <person name="Akremi I."/>
            <person name="Wagemans J."/>
        </authorList>
    </citation>
    <scope>NUCLEOTIDE SEQUENCE [LARGE SCALE GENOMIC DNA]</scope>
</reference>
<name>A0AAE9GRG7_9CAUD</name>
<organism evidence="1 2">
    <name type="scientific">Pseudomonas phage vB_Paer_PsCh</name>
    <dbReference type="NCBI Taxonomy" id="2924906"/>
    <lineage>
        <taxon>Viruses</taxon>
        <taxon>Duplodnaviria</taxon>
        <taxon>Heunggongvirae</taxon>
        <taxon>Uroviricota</taxon>
        <taxon>Caudoviricetes</taxon>
        <taxon>Vandenendeviridae</taxon>
        <taxon>Skurskavirinae</taxon>
        <taxon>Pakpunavirus</taxon>
        <taxon>Pakpunavirus PsCh</taxon>
    </lineage>
</organism>
<dbReference type="Proteomes" id="UP001219087">
    <property type="component" value="Segment"/>
</dbReference>
<accession>A0AAE9GRG7</accession>